<evidence type="ECO:0000313" key="2">
    <source>
        <dbReference type="EMBL" id="SVB26625.1"/>
    </source>
</evidence>
<sequence length="309" mass="34828">DTLKTRRRTKLLNLFSELCPQILIIELFPFGRRQLEFELIPLLDAAKVAKQRPVIVSSVRDILVEKNNPHRVEEMVKKAKAYFDRILVHGDPDFITFDKTFPRALELADMLHYTGYVVERQRHASSNETKGKGEVIVSSGSGAVGELLLRSAQRIRPYTYLSDVNWRLLAGHYMDEKVFKSIHDAAVEGVIVERARPDFINLLKNCRLSISQGGYNTVMEVLATGANGIAIPYAGGQETEQTLRVKLMEERGLIRQIPEARLSDKILIDTVNNTQNQKPSKNNRINLDGAIASANLVASWAKELKESYA</sequence>
<evidence type="ECO:0000259" key="1">
    <source>
        <dbReference type="Pfam" id="PF04101"/>
    </source>
</evidence>
<proteinExistence type="predicted"/>
<dbReference type="PANTHER" id="PTHR21015:SF28">
    <property type="entry name" value="SLL1722 PROTEIN"/>
    <property type="match status" value="1"/>
</dbReference>
<accession>A0A382CKL6</accession>
<dbReference type="PANTHER" id="PTHR21015">
    <property type="entry name" value="UDP-N-ACETYLGLUCOSAMINE--N-ACETYLMURAMYL-(PENTAPEPTIDE) PYROPHOSPHORYL-UNDECAPRENOL N-ACETYLGLUCOSAMINE TRANSFERASE 1"/>
    <property type="match status" value="1"/>
</dbReference>
<dbReference type="EMBL" id="UINC01034971">
    <property type="protein sequence ID" value="SVB26625.1"/>
    <property type="molecule type" value="Genomic_DNA"/>
</dbReference>
<dbReference type="GO" id="GO:0016758">
    <property type="term" value="F:hexosyltransferase activity"/>
    <property type="evidence" value="ECO:0007669"/>
    <property type="project" value="InterPro"/>
</dbReference>
<protein>
    <recommendedName>
        <fullName evidence="1">Glycosyl transferase family 28 C-terminal domain-containing protein</fullName>
    </recommendedName>
</protein>
<dbReference type="AlphaFoldDB" id="A0A382CKL6"/>
<dbReference type="InterPro" id="IPR007235">
    <property type="entry name" value="Glyco_trans_28_C"/>
</dbReference>
<feature type="non-terminal residue" evidence="2">
    <location>
        <position position="1"/>
    </location>
</feature>
<dbReference type="Pfam" id="PF04101">
    <property type="entry name" value="Glyco_tran_28_C"/>
    <property type="match status" value="1"/>
</dbReference>
<dbReference type="Gene3D" id="3.40.50.2000">
    <property type="entry name" value="Glycogen Phosphorylase B"/>
    <property type="match status" value="1"/>
</dbReference>
<organism evidence="2">
    <name type="scientific">marine metagenome</name>
    <dbReference type="NCBI Taxonomy" id="408172"/>
    <lineage>
        <taxon>unclassified sequences</taxon>
        <taxon>metagenomes</taxon>
        <taxon>ecological metagenomes</taxon>
    </lineage>
</organism>
<reference evidence="2" key="1">
    <citation type="submission" date="2018-05" db="EMBL/GenBank/DDBJ databases">
        <authorList>
            <person name="Lanie J.A."/>
            <person name="Ng W.-L."/>
            <person name="Kazmierczak K.M."/>
            <person name="Andrzejewski T.M."/>
            <person name="Davidsen T.M."/>
            <person name="Wayne K.J."/>
            <person name="Tettelin H."/>
            <person name="Glass J.I."/>
            <person name="Rusch D."/>
            <person name="Podicherti R."/>
            <person name="Tsui H.-C.T."/>
            <person name="Winkler M.E."/>
        </authorList>
    </citation>
    <scope>NUCLEOTIDE SEQUENCE</scope>
</reference>
<dbReference type="SUPFAM" id="SSF53756">
    <property type="entry name" value="UDP-Glycosyltransferase/glycogen phosphorylase"/>
    <property type="match status" value="1"/>
</dbReference>
<gene>
    <name evidence="2" type="ORF">METZ01_LOCUS179479</name>
</gene>
<name>A0A382CKL6_9ZZZZ</name>
<feature type="domain" description="Glycosyl transferase family 28 C-terminal" evidence="1">
    <location>
        <begin position="202"/>
        <end position="283"/>
    </location>
</feature>